<dbReference type="PANTHER" id="PTHR45788:SF4">
    <property type="entry name" value="TRICARBOXYLATE TRANSPORT PROTEIN, MITOCHONDRIAL"/>
    <property type="match status" value="1"/>
</dbReference>
<feature type="repeat" description="Solcar" evidence="9">
    <location>
        <begin position="7"/>
        <end position="105"/>
    </location>
</feature>
<keyword evidence="6 11" id="KW-1133">Transmembrane helix</keyword>
<dbReference type="GO" id="GO:0031966">
    <property type="term" value="C:mitochondrial membrane"/>
    <property type="evidence" value="ECO:0007669"/>
    <property type="project" value="UniProtKB-SubCell"/>
</dbReference>
<dbReference type="PRINTS" id="PR00926">
    <property type="entry name" value="MITOCARRIER"/>
</dbReference>
<keyword evidence="13" id="KW-1185">Reference proteome</keyword>
<dbReference type="AlphaFoldDB" id="A0A139AJM0"/>
<organism evidence="12 13">
    <name type="scientific">Gonapodya prolifera (strain JEL478)</name>
    <name type="common">Monoblepharis prolifera</name>
    <dbReference type="NCBI Taxonomy" id="1344416"/>
    <lineage>
        <taxon>Eukaryota</taxon>
        <taxon>Fungi</taxon>
        <taxon>Fungi incertae sedis</taxon>
        <taxon>Chytridiomycota</taxon>
        <taxon>Chytridiomycota incertae sedis</taxon>
        <taxon>Monoblepharidomycetes</taxon>
        <taxon>Monoblepharidales</taxon>
        <taxon>Gonapodyaceae</taxon>
        <taxon>Gonapodya</taxon>
    </lineage>
</organism>
<keyword evidence="7" id="KW-0496">Mitochondrion</keyword>
<evidence type="ECO:0000256" key="3">
    <source>
        <dbReference type="ARBA" id="ARBA00022448"/>
    </source>
</evidence>
<evidence type="ECO:0000256" key="7">
    <source>
        <dbReference type="ARBA" id="ARBA00023128"/>
    </source>
</evidence>
<feature type="repeat" description="Solcar" evidence="9">
    <location>
        <begin position="241"/>
        <end position="327"/>
    </location>
</feature>
<dbReference type="EMBL" id="KQ965749">
    <property type="protein sequence ID" value="KXS17006.1"/>
    <property type="molecule type" value="Genomic_DNA"/>
</dbReference>
<evidence type="ECO:0000256" key="4">
    <source>
        <dbReference type="ARBA" id="ARBA00022692"/>
    </source>
</evidence>
<feature type="transmembrane region" description="Helical" evidence="11">
    <location>
        <begin position="243"/>
        <end position="262"/>
    </location>
</feature>
<keyword evidence="3 10" id="KW-0813">Transport</keyword>
<dbReference type="Gene3D" id="1.50.40.10">
    <property type="entry name" value="Mitochondrial carrier domain"/>
    <property type="match status" value="1"/>
</dbReference>
<proteinExistence type="inferred from homology"/>
<keyword evidence="8 9" id="KW-0472">Membrane</keyword>
<evidence type="ECO:0000256" key="11">
    <source>
        <dbReference type="SAM" id="Phobius"/>
    </source>
</evidence>
<gene>
    <name evidence="12" type="ORF">M427DRAFT_133778</name>
</gene>
<sequence length="334" mass="35708">MSDAKKSNVGLSLLAGGISGAVEATLTYPAEYVKTQLQLQSKLSKTAPSHLTATAPVSKGPVDCVVQTVRNHGVLGLYRGLSAMAIGNAAKASVRFVAYEQFVVLVGKAQDSFARRESPSAGDVGGQSGGAILGEKIGTVGMMIAGLGAGMTEAALVVTPSETIKTKFIDDQNSAKPRYQGLIHGTRLIIKEEGLAGIYRGLVPVMLRQGANQAVRFTTYGKIRDFFAAGYPKDDKGKRNDPWYVSFASGVAAGIVTVYATMPFDVLKTKMQGIQGKAKYGTSLNCIRVMFQEEGVLAFWKGATPRLGRLMFSGAIVFTSYEQLMKLFERIGWK</sequence>
<evidence type="ECO:0000256" key="6">
    <source>
        <dbReference type="ARBA" id="ARBA00022989"/>
    </source>
</evidence>
<reference evidence="12 13" key="1">
    <citation type="journal article" date="2015" name="Genome Biol. Evol.">
        <title>Phylogenomic analyses indicate that early fungi evolved digesting cell walls of algal ancestors of land plants.</title>
        <authorList>
            <person name="Chang Y."/>
            <person name="Wang S."/>
            <person name="Sekimoto S."/>
            <person name="Aerts A.L."/>
            <person name="Choi C."/>
            <person name="Clum A."/>
            <person name="LaButti K.M."/>
            <person name="Lindquist E.A."/>
            <person name="Yee Ngan C."/>
            <person name="Ohm R.A."/>
            <person name="Salamov A.A."/>
            <person name="Grigoriev I.V."/>
            <person name="Spatafora J.W."/>
            <person name="Berbee M.L."/>
        </authorList>
    </citation>
    <scope>NUCLEOTIDE SEQUENCE [LARGE SCALE GENOMIC DNA]</scope>
    <source>
        <strain evidence="12 13">JEL478</strain>
    </source>
</reference>
<accession>A0A139AJM0</accession>
<evidence type="ECO:0000256" key="5">
    <source>
        <dbReference type="ARBA" id="ARBA00022737"/>
    </source>
</evidence>
<dbReference type="Pfam" id="PF00153">
    <property type="entry name" value="Mito_carr"/>
    <property type="match status" value="3"/>
</dbReference>
<evidence type="ECO:0000256" key="8">
    <source>
        <dbReference type="ARBA" id="ARBA00023136"/>
    </source>
</evidence>
<dbReference type="STRING" id="1344416.A0A139AJM0"/>
<evidence type="ECO:0000256" key="1">
    <source>
        <dbReference type="ARBA" id="ARBA00004225"/>
    </source>
</evidence>
<dbReference type="OrthoDB" id="44467at2759"/>
<feature type="repeat" description="Solcar" evidence="9">
    <location>
        <begin position="140"/>
        <end position="226"/>
    </location>
</feature>
<dbReference type="InterPro" id="IPR023395">
    <property type="entry name" value="MCP_dom_sf"/>
</dbReference>
<evidence type="ECO:0000256" key="2">
    <source>
        <dbReference type="ARBA" id="ARBA00006375"/>
    </source>
</evidence>
<dbReference type="GO" id="GO:0006843">
    <property type="term" value="P:mitochondrial citrate transmembrane transport"/>
    <property type="evidence" value="ECO:0007669"/>
    <property type="project" value="TreeGrafter"/>
</dbReference>
<dbReference type="InterPro" id="IPR049563">
    <property type="entry name" value="TXTP-like"/>
</dbReference>
<dbReference type="InterPro" id="IPR018108">
    <property type="entry name" value="MCP_transmembrane"/>
</dbReference>
<evidence type="ECO:0000313" key="13">
    <source>
        <dbReference type="Proteomes" id="UP000070544"/>
    </source>
</evidence>
<dbReference type="PROSITE" id="PS50920">
    <property type="entry name" value="SOLCAR"/>
    <property type="match status" value="3"/>
</dbReference>
<protein>
    <submittedName>
        <fullName evidence="12">Mitochondrial carrier</fullName>
    </submittedName>
</protein>
<dbReference type="GO" id="GO:0071913">
    <property type="term" value="F:citrate secondary active transmembrane transporter activity"/>
    <property type="evidence" value="ECO:0007669"/>
    <property type="project" value="TreeGrafter"/>
</dbReference>
<evidence type="ECO:0000313" key="12">
    <source>
        <dbReference type="EMBL" id="KXS17006.1"/>
    </source>
</evidence>
<dbReference type="InterPro" id="IPR002067">
    <property type="entry name" value="MCP"/>
</dbReference>
<evidence type="ECO:0000256" key="9">
    <source>
        <dbReference type="PROSITE-ProRule" id="PRU00282"/>
    </source>
</evidence>
<dbReference type="SUPFAM" id="SSF103506">
    <property type="entry name" value="Mitochondrial carrier"/>
    <property type="match status" value="1"/>
</dbReference>
<keyword evidence="4 9" id="KW-0812">Transmembrane</keyword>
<dbReference type="Proteomes" id="UP000070544">
    <property type="component" value="Unassembled WGS sequence"/>
</dbReference>
<comment type="similarity">
    <text evidence="2 10">Belongs to the mitochondrial carrier (TC 2.A.29) family.</text>
</comment>
<dbReference type="PANTHER" id="PTHR45788">
    <property type="entry name" value="SUCCINATE/FUMARATE MITOCHONDRIAL TRANSPORTER-RELATED"/>
    <property type="match status" value="1"/>
</dbReference>
<dbReference type="OMA" id="AWYAGCT"/>
<name>A0A139AJM0_GONPJ</name>
<comment type="subcellular location">
    <subcellularLocation>
        <location evidence="1">Mitochondrion membrane</location>
        <topology evidence="1">Multi-pass membrane protein</topology>
    </subcellularLocation>
</comment>
<evidence type="ECO:0000256" key="10">
    <source>
        <dbReference type="RuleBase" id="RU000488"/>
    </source>
</evidence>
<keyword evidence="5" id="KW-0677">Repeat</keyword>